<proteinExistence type="predicted"/>
<gene>
    <name evidence="2" type="ORF">NXF25_020897</name>
</gene>
<evidence type="ECO:0000256" key="1">
    <source>
        <dbReference type="SAM" id="MobiDB-lite"/>
    </source>
</evidence>
<comment type="caution">
    <text evidence="2">The sequence shown here is derived from an EMBL/GenBank/DDBJ whole genome shotgun (WGS) entry which is preliminary data.</text>
</comment>
<dbReference type="EMBL" id="JAOTOJ010000008">
    <property type="protein sequence ID" value="KAK9397536.1"/>
    <property type="molecule type" value="Genomic_DNA"/>
</dbReference>
<accession>A0AAW1B7A0</accession>
<dbReference type="Proteomes" id="UP001474421">
    <property type="component" value="Unassembled WGS sequence"/>
</dbReference>
<sequence>MPALSTSLKEKYLYAATRTRLLAERLPHSSRFKAFKRNPPSWLWEPRLQPAPTLTVPPKEIGQFHVCRHFGSETRLRESLDSSSIFSQAPSDTPCNCDAHSGPEMKASTRSSLPRRKKKKLSCELQDGFGLPITVPCRSSGFQCFKISQQSHQVGDNKN</sequence>
<name>A0AAW1B7A0_CROAD</name>
<reference evidence="2 3" key="1">
    <citation type="journal article" date="2024" name="Proc. Natl. Acad. Sci. U.S.A.">
        <title>The genetic regulatory architecture and epigenomic basis for age-related changes in rattlesnake venom.</title>
        <authorList>
            <person name="Hogan M.P."/>
            <person name="Holding M.L."/>
            <person name="Nystrom G.S."/>
            <person name="Colston T.J."/>
            <person name="Bartlett D.A."/>
            <person name="Mason A.J."/>
            <person name="Ellsworth S.A."/>
            <person name="Rautsaw R.M."/>
            <person name="Lawrence K.C."/>
            <person name="Strickland J.L."/>
            <person name="He B."/>
            <person name="Fraser P."/>
            <person name="Margres M.J."/>
            <person name="Gilbert D.M."/>
            <person name="Gibbs H.L."/>
            <person name="Parkinson C.L."/>
            <person name="Rokyta D.R."/>
        </authorList>
    </citation>
    <scope>NUCLEOTIDE SEQUENCE [LARGE SCALE GENOMIC DNA]</scope>
    <source>
        <strain evidence="2">DRR0105</strain>
    </source>
</reference>
<dbReference type="AlphaFoldDB" id="A0AAW1B7A0"/>
<evidence type="ECO:0000313" key="2">
    <source>
        <dbReference type="EMBL" id="KAK9397536.1"/>
    </source>
</evidence>
<organism evidence="2 3">
    <name type="scientific">Crotalus adamanteus</name>
    <name type="common">Eastern diamondback rattlesnake</name>
    <dbReference type="NCBI Taxonomy" id="8729"/>
    <lineage>
        <taxon>Eukaryota</taxon>
        <taxon>Metazoa</taxon>
        <taxon>Chordata</taxon>
        <taxon>Craniata</taxon>
        <taxon>Vertebrata</taxon>
        <taxon>Euteleostomi</taxon>
        <taxon>Lepidosauria</taxon>
        <taxon>Squamata</taxon>
        <taxon>Bifurcata</taxon>
        <taxon>Unidentata</taxon>
        <taxon>Episquamata</taxon>
        <taxon>Toxicofera</taxon>
        <taxon>Serpentes</taxon>
        <taxon>Colubroidea</taxon>
        <taxon>Viperidae</taxon>
        <taxon>Crotalinae</taxon>
        <taxon>Crotalus</taxon>
    </lineage>
</organism>
<keyword evidence="3" id="KW-1185">Reference proteome</keyword>
<feature type="region of interest" description="Disordered" evidence="1">
    <location>
        <begin position="94"/>
        <end position="117"/>
    </location>
</feature>
<protein>
    <submittedName>
        <fullName evidence="2">Uncharacterized protein</fullName>
    </submittedName>
</protein>
<evidence type="ECO:0000313" key="3">
    <source>
        <dbReference type="Proteomes" id="UP001474421"/>
    </source>
</evidence>